<protein>
    <submittedName>
        <fullName evidence="5">Abc-type uncharacterized transport system, atpase component</fullName>
    </submittedName>
</protein>
<dbReference type="AlphaFoldDB" id="A0A0R2L4L8"/>
<dbReference type="PROSITE" id="PS00211">
    <property type="entry name" value="ABC_TRANSPORTER_1"/>
    <property type="match status" value="1"/>
</dbReference>
<evidence type="ECO:0000259" key="4">
    <source>
        <dbReference type="PROSITE" id="PS50893"/>
    </source>
</evidence>
<dbReference type="EMBL" id="JQBX01000005">
    <property type="protein sequence ID" value="KRN94460.1"/>
    <property type="molecule type" value="Genomic_DNA"/>
</dbReference>
<dbReference type="STRING" id="331679.IV81_GL001385"/>
<feature type="domain" description="ABC transporter" evidence="4">
    <location>
        <begin position="2"/>
        <end position="229"/>
    </location>
</feature>
<dbReference type="PROSITE" id="PS50893">
    <property type="entry name" value="ABC_TRANSPORTER_2"/>
    <property type="match status" value="1"/>
</dbReference>
<accession>A0A0R2L4L8</accession>
<keyword evidence="2" id="KW-0547">Nucleotide-binding</keyword>
<dbReference type="GO" id="GO:0016887">
    <property type="term" value="F:ATP hydrolysis activity"/>
    <property type="evidence" value="ECO:0007669"/>
    <property type="project" value="InterPro"/>
</dbReference>
<keyword evidence="1" id="KW-0813">Transport</keyword>
<dbReference type="InterPro" id="IPR017871">
    <property type="entry name" value="ABC_transporter-like_CS"/>
</dbReference>
<dbReference type="Proteomes" id="UP000051859">
    <property type="component" value="Unassembled WGS sequence"/>
</dbReference>
<gene>
    <name evidence="5" type="ORF">IV81_GL001385</name>
</gene>
<organism evidence="5 6">
    <name type="scientific">Pediococcus stilesii</name>
    <dbReference type="NCBI Taxonomy" id="331679"/>
    <lineage>
        <taxon>Bacteria</taxon>
        <taxon>Bacillati</taxon>
        <taxon>Bacillota</taxon>
        <taxon>Bacilli</taxon>
        <taxon>Lactobacillales</taxon>
        <taxon>Lactobacillaceae</taxon>
        <taxon>Pediococcus</taxon>
    </lineage>
</organism>
<dbReference type="InterPro" id="IPR027417">
    <property type="entry name" value="P-loop_NTPase"/>
</dbReference>
<dbReference type="Pfam" id="PF00005">
    <property type="entry name" value="ABC_tran"/>
    <property type="match status" value="1"/>
</dbReference>
<dbReference type="GO" id="GO:0005524">
    <property type="term" value="F:ATP binding"/>
    <property type="evidence" value="ECO:0007669"/>
    <property type="project" value="UniProtKB-KW"/>
</dbReference>
<dbReference type="Pfam" id="PF13732">
    <property type="entry name" value="DrrA1-3_C"/>
    <property type="match status" value="1"/>
</dbReference>
<keyword evidence="6" id="KW-1185">Reference proteome</keyword>
<sequence>MLEIKNVSKSFGGNIAVSNESFVVERGKILGLIGQNGAGKTTTFRMILDFLSPDEGTITWNGRPISQINRDFIGYLPEERGLYPKMTVEEQILFFGQLHGMKRREVLSKIDQWMDRFQVKGSRKDKIKNLSKGNQQKVQLIAALIFMPKLAILDEPFSGLDPVNAGLLKDGIRFLQKNGTAIIFSSHDMTNVEDLSDNLVMLRNGQVVLNGTVAEVRNHYGDTRIYIKNDGITQEELQKLAGVQAVQKSGDRFILEISDAAEGPNIFKAVTRNGFIKEFSQQPPTLDEIFRMKVGDQNA</sequence>
<evidence type="ECO:0000313" key="6">
    <source>
        <dbReference type="Proteomes" id="UP000051859"/>
    </source>
</evidence>
<proteinExistence type="predicted"/>
<evidence type="ECO:0000313" key="5">
    <source>
        <dbReference type="EMBL" id="KRN94460.1"/>
    </source>
</evidence>
<dbReference type="SMART" id="SM00382">
    <property type="entry name" value="AAA"/>
    <property type="match status" value="1"/>
</dbReference>
<evidence type="ECO:0000256" key="1">
    <source>
        <dbReference type="ARBA" id="ARBA00022448"/>
    </source>
</evidence>
<evidence type="ECO:0000256" key="2">
    <source>
        <dbReference type="ARBA" id="ARBA00022741"/>
    </source>
</evidence>
<dbReference type="PANTHER" id="PTHR42939">
    <property type="entry name" value="ABC TRANSPORTER ATP-BINDING PROTEIN ALBC-RELATED"/>
    <property type="match status" value="1"/>
</dbReference>
<dbReference type="RefSeq" id="WP_057802239.1">
    <property type="nucleotide sequence ID" value="NZ_JQBX01000005.1"/>
</dbReference>
<name>A0A0R2L4L8_9LACO</name>
<comment type="caution">
    <text evidence="5">The sequence shown here is derived from an EMBL/GenBank/DDBJ whole genome shotgun (WGS) entry which is preliminary data.</text>
</comment>
<reference evidence="5 6" key="1">
    <citation type="journal article" date="2015" name="Genome Announc.">
        <title>Expanding the biotechnology potential of lactobacilli through comparative genomics of 213 strains and associated genera.</title>
        <authorList>
            <person name="Sun Z."/>
            <person name="Harris H.M."/>
            <person name="McCann A."/>
            <person name="Guo C."/>
            <person name="Argimon S."/>
            <person name="Zhang W."/>
            <person name="Yang X."/>
            <person name="Jeffery I.B."/>
            <person name="Cooney J.C."/>
            <person name="Kagawa T.F."/>
            <person name="Liu W."/>
            <person name="Song Y."/>
            <person name="Salvetti E."/>
            <person name="Wrobel A."/>
            <person name="Rasinkangas P."/>
            <person name="Parkhill J."/>
            <person name="Rea M.C."/>
            <person name="O'Sullivan O."/>
            <person name="Ritari J."/>
            <person name="Douillard F.P."/>
            <person name="Paul Ross R."/>
            <person name="Yang R."/>
            <person name="Briner A.E."/>
            <person name="Felis G.E."/>
            <person name="de Vos W.M."/>
            <person name="Barrangou R."/>
            <person name="Klaenhammer T.R."/>
            <person name="Caufield P.W."/>
            <person name="Cui Y."/>
            <person name="Zhang H."/>
            <person name="O'Toole P.W."/>
        </authorList>
    </citation>
    <scope>NUCLEOTIDE SEQUENCE [LARGE SCALE GENOMIC DNA]</scope>
    <source>
        <strain evidence="5 6">DSM 18001</strain>
    </source>
</reference>
<dbReference type="InterPro" id="IPR025302">
    <property type="entry name" value="DrrA1/2-like_C"/>
</dbReference>
<dbReference type="InterPro" id="IPR051782">
    <property type="entry name" value="ABC_Transporter_VariousFunc"/>
</dbReference>
<dbReference type="Gene3D" id="3.40.50.300">
    <property type="entry name" value="P-loop containing nucleotide triphosphate hydrolases"/>
    <property type="match status" value="1"/>
</dbReference>
<dbReference type="PATRIC" id="fig|331679.3.peg.1418"/>
<evidence type="ECO:0000256" key="3">
    <source>
        <dbReference type="ARBA" id="ARBA00022840"/>
    </source>
</evidence>
<dbReference type="InterPro" id="IPR003439">
    <property type="entry name" value="ABC_transporter-like_ATP-bd"/>
</dbReference>
<dbReference type="SUPFAM" id="SSF52540">
    <property type="entry name" value="P-loop containing nucleoside triphosphate hydrolases"/>
    <property type="match status" value="1"/>
</dbReference>
<dbReference type="InterPro" id="IPR003593">
    <property type="entry name" value="AAA+_ATPase"/>
</dbReference>
<keyword evidence="3" id="KW-0067">ATP-binding</keyword>
<dbReference type="PANTHER" id="PTHR42939:SF1">
    <property type="entry name" value="ABC TRANSPORTER ATP-BINDING PROTEIN ALBC-RELATED"/>
    <property type="match status" value="1"/>
</dbReference>